<dbReference type="Proteomes" id="UP000622890">
    <property type="component" value="Unassembled WGS sequence"/>
</dbReference>
<dbReference type="InterPro" id="IPR014757">
    <property type="entry name" value="Tscrpt_reg_IclR_C"/>
</dbReference>
<sequence length="260" mass="28703">MTERQPIHPDIPKRDLVEGLMKGVEVINAFNGDARYLSASEVAERAHITRTAARRYLLTMVHIGLAATDGKLFWLTPRVLNLGRSYLDSAHFPRAVVPFLQRLSQQVQESTNFSVLDGSDVVYLARVIAPRLVTAGFEPGTRLPAYTSTAGRVLLAALPDAEVQAYLDSTELVAYTHMTVTDREGFYRELQEIRELGYGVTESQYEVGMRGLSVPVRNRNGMLIGAISVSMSTASASREEAIARCVPALQSTANTLMMWI</sequence>
<evidence type="ECO:0000256" key="3">
    <source>
        <dbReference type="ARBA" id="ARBA00023163"/>
    </source>
</evidence>
<dbReference type="PANTHER" id="PTHR30136:SF34">
    <property type="entry name" value="TRANSCRIPTIONAL REGULATOR"/>
    <property type="match status" value="1"/>
</dbReference>
<evidence type="ECO:0000313" key="6">
    <source>
        <dbReference type="Proteomes" id="UP000622890"/>
    </source>
</evidence>
<evidence type="ECO:0000259" key="4">
    <source>
        <dbReference type="PROSITE" id="PS51078"/>
    </source>
</evidence>
<dbReference type="PANTHER" id="PTHR30136">
    <property type="entry name" value="HELIX-TURN-HELIX TRANSCRIPTIONAL REGULATOR, ICLR FAMILY"/>
    <property type="match status" value="1"/>
</dbReference>
<dbReference type="Pfam" id="PF01614">
    <property type="entry name" value="IclR_C"/>
    <property type="match status" value="1"/>
</dbReference>
<dbReference type="Gene3D" id="3.30.450.40">
    <property type="match status" value="1"/>
</dbReference>
<dbReference type="EMBL" id="JAEPBG010000008">
    <property type="protein sequence ID" value="MBK4736678.1"/>
    <property type="molecule type" value="Genomic_DNA"/>
</dbReference>
<dbReference type="RefSeq" id="WP_200594337.1">
    <property type="nucleotide sequence ID" value="NZ_JAEPBG010000008.1"/>
</dbReference>
<keyword evidence="1" id="KW-0805">Transcription regulation</keyword>
<reference evidence="5" key="1">
    <citation type="submission" date="2021-01" db="EMBL/GenBank/DDBJ databases">
        <title>Genome sequence of strain Noviherbaspirillum sp. DKR-6.</title>
        <authorList>
            <person name="Chaudhary D.K."/>
        </authorList>
    </citation>
    <scope>NUCLEOTIDE SEQUENCE</scope>
    <source>
        <strain evidence="5">DKR-6</strain>
    </source>
</reference>
<dbReference type="GO" id="GO:0045892">
    <property type="term" value="P:negative regulation of DNA-templated transcription"/>
    <property type="evidence" value="ECO:0007669"/>
    <property type="project" value="TreeGrafter"/>
</dbReference>
<accession>A0A934W8D5</accession>
<protein>
    <submittedName>
        <fullName evidence="5">Helix-turn-helix domain-containing protein</fullName>
    </submittedName>
</protein>
<evidence type="ECO:0000313" key="5">
    <source>
        <dbReference type="EMBL" id="MBK4736678.1"/>
    </source>
</evidence>
<dbReference type="SMART" id="SM00346">
    <property type="entry name" value="HTH_ICLR"/>
    <property type="match status" value="1"/>
</dbReference>
<dbReference type="AlphaFoldDB" id="A0A934W8D5"/>
<dbReference type="InterPro" id="IPR029016">
    <property type="entry name" value="GAF-like_dom_sf"/>
</dbReference>
<dbReference type="Gene3D" id="1.10.10.10">
    <property type="entry name" value="Winged helix-like DNA-binding domain superfamily/Winged helix DNA-binding domain"/>
    <property type="match status" value="1"/>
</dbReference>
<proteinExistence type="predicted"/>
<dbReference type="SUPFAM" id="SSF55781">
    <property type="entry name" value="GAF domain-like"/>
    <property type="match status" value="1"/>
</dbReference>
<dbReference type="Pfam" id="PF09339">
    <property type="entry name" value="HTH_IclR"/>
    <property type="match status" value="1"/>
</dbReference>
<dbReference type="PROSITE" id="PS51078">
    <property type="entry name" value="ICLR_ED"/>
    <property type="match status" value="1"/>
</dbReference>
<keyword evidence="6" id="KW-1185">Reference proteome</keyword>
<dbReference type="InterPro" id="IPR050707">
    <property type="entry name" value="HTH_MetabolicPath_Reg"/>
</dbReference>
<dbReference type="InterPro" id="IPR005471">
    <property type="entry name" value="Tscrpt_reg_IclR_N"/>
</dbReference>
<evidence type="ECO:0000256" key="2">
    <source>
        <dbReference type="ARBA" id="ARBA00023125"/>
    </source>
</evidence>
<organism evidence="5 6">
    <name type="scientific">Noviherbaspirillum pedocola</name>
    <dbReference type="NCBI Taxonomy" id="2801341"/>
    <lineage>
        <taxon>Bacteria</taxon>
        <taxon>Pseudomonadati</taxon>
        <taxon>Pseudomonadota</taxon>
        <taxon>Betaproteobacteria</taxon>
        <taxon>Burkholderiales</taxon>
        <taxon>Oxalobacteraceae</taxon>
        <taxon>Noviherbaspirillum</taxon>
    </lineage>
</organism>
<feature type="domain" description="IclR-ED" evidence="4">
    <location>
        <begin position="78"/>
        <end position="260"/>
    </location>
</feature>
<keyword evidence="2" id="KW-0238">DNA-binding</keyword>
<dbReference type="GO" id="GO:0003700">
    <property type="term" value="F:DNA-binding transcription factor activity"/>
    <property type="evidence" value="ECO:0007669"/>
    <property type="project" value="TreeGrafter"/>
</dbReference>
<evidence type="ECO:0000256" key="1">
    <source>
        <dbReference type="ARBA" id="ARBA00023015"/>
    </source>
</evidence>
<comment type="caution">
    <text evidence="5">The sequence shown here is derived from an EMBL/GenBank/DDBJ whole genome shotgun (WGS) entry which is preliminary data.</text>
</comment>
<dbReference type="SUPFAM" id="SSF46785">
    <property type="entry name" value="Winged helix' DNA-binding domain"/>
    <property type="match status" value="1"/>
</dbReference>
<dbReference type="InterPro" id="IPR036388">
    <property type="entry name" value="WH-like_DNA-bd_sf"/>
</dbReference>
<gene>
    <name evidence="5" type="ORF">JJB74_18790</name>
</gene>
<dbReference type="GO" id="GO:0003677">
    <property type="term" value="F:DNA binding"/>
    <property type="evidence" value="ECO:0007669"/>
    <property type="project" value="UniProtKB-KW"/>
</dbReference>
<keyword evidence="3" id="KW-0804">Transcription</keyword>
<name>A0A934W8D5_9BURK</name>
<dbReference type="InterPro" id="IPR036390">
    <property type="entry name" value="WH_DNA-bd_sf"/>
</dbReference>